<name>A0A1M8A5C7_MALS4</name>
<dbReference type="Proteomes" id="UP000186303">
    <property type="component" value="Chromosome 3"/>
</dbReference>
<organism evidence="3 4">
    <name type="scientific">Malassezia sympodialis (strain ATCC 42132)</name>
    <name type="common">Atopic eczema-associated yeast</name>
    <dbReference type="NCBI Taxonomy" id="1230383"/>
    <lineage>
        <taxon>Eukaryota</taxon>
        <taxon>Fungi</taxon>
        <taxon>Dikarya</taxon>
        <taxon>Basidiomycota</taxon>
        <taxon>Ustilaginomycotina</taxon>
        <taxon>Malasseziomycetes</taxon>
        <taxon>Malasseziales</taxon>
        <taxon>Malasseziaceae</taxon>
        <taxon>Malassezia</taxon>
    </lineage>
</organism>
<dbReference type="SUPFAM" id="SSF48425">
    <property type="entry name" value="Sec7 domain"/>
    <property type="match status" value="1"/>
</dbReference>
<dbReference type="OMA" id="CSETHEL"/>
<keyword evidence="4" id="KW-1185">Reference proteome</keyword>
<feature type="region of interest" description="Disordered" evidence="1">
    <location>
        <begin position="183"/>
        <end position="203"/>
    </location>
</feature>
<feature type="compositionally biased region" description="Polar residues" evidence="1">
    <location>
        <begin position="107"/>
        <end position="118"/>
    </location>
</feature>
<dbReference type="EMBL" id="LT671823">
    <property type="protein sequence ID" value="SHO77588.1"/>
    <property type="molecule type" value="Genomic_DNA"/>
</dbReference>
<dbReference type="OrthoDB" id="2157641at2759"/>
<dbReference type="GO" id="GO:0032012">
    <property type="term" value="P:regulation of ARF protein signal transduction"/>
    <property type="evidence" value="ECO:0007669"/>
    <property type="project" value="InterPro"/>
</dbReference>
<dbReference type="SMART" id="SM00222">
    <property type="entry name" value="Sec7"/>
    <property type="match status" value="1"/>
</dbReference>
<feature type="domain" description="SEC7" evidence="2">
    <location>
        <begin position="218"/>
        <end position="405"/>
    </location>
</feature>
<feature type="region of interest" description="Disordered" evidence="1">
    <location>
        <begin position="143"/>
        <end position="164"/>
    </location>
</feature>
<dbReference type="InterPro" id="IPR000904">
    <property type="entry name" value="Sec7_dom"/>
</dbReference>
<feature type="region of interest" description="Disordered" evidence="1">
    <location>
        <begin position="96"/>
        <end position="119"/>
    </location>
</feature>
<dbReference type="Gene3D" id="1.10.1000.11">
    <property type="entry name" value="Arf Nucleotide-binding Site Opener,domain 2"/>
    <property type="match status" value="1"/>
</dbReference>
<accession>A0A1M8A5C7</accession>
<evidence type="ECO:0000256" key="1">
    <source>
        <dbReference type="SAM" id="MobiDB-lite"/>
    </source>
</evidence>
<reference evidence="4" key="1">
    <citation type="journal article" date="2017" name="Nucleic Acids Res.">
        <title>Proteogenomics produces comprehensive and highly accurate protein-coding gene annotation in a complete genome assembly of Malassezia sympodialis.</title>
        <authorList>
            <person name="Zhu Y."/>
            <person name="Engstroem P.G."/>
            <person name="Tellgren-Roth C."/>
            <person name="Baudo C.D."/>
            <person name="Kennell J.C."/>
            <person name="Sun S."/>
            <person name="Billmyre R.B."/>
            <person name="Schroeder M.S."/>
            <person name="Andersson A."/>
            <person name="Holm T."/>
            <person name="Sigurgeirsson B."/>
            <person name="Wu G."/>
            <person name="Sankaranarayanan S.R."/>
            <person name="Siddharthan R."/>
            <person name="Sanyal K."/>
            <person name="Lundeberg J."/>
            <person name="Nystedt B."/>
            <person name="Boekhout T."/>
            <person name="Dawson T.L. Jr."/>
            <person name="Heitman J."/>
            <person name="Scheynius A."/>
            <person name="Lehtioe J."/>
        </authorList>
    </citation>
    <scope>NUCLEOTIDE SEQUENCE [LARGE SCALE GENOMIC DNA]</scope>
    <source>
        <strain evidence="4">ATCC 42132</strain>
    </source>
</reference>
<dbReference type="PROSITE" id="PS50190">
    <property type="entry name" value="SEC7"/>
    <property type="match status" value="1"/>
</dbReference>
<dbReference type="AlphaFoldDB" id="A0A1M8A5C7"/>
<gene>
    <name evidence="3" type="ORF">MSYG_1930</name>
</gene>
<dbReference type="VEuPathDB" id="FungiDB:MSYG_1930"/>
<dbReference type="STRING" id="1230383.A0A1M8A5C7"/>
<dbReference type="InterPro" id="IPR035999">
    <property type="entry name" value="Sec7_dom_sf"/>
</dbReference>
<dbReference type="PANTHER" id="PTHR10663">
    <property type="entry name" value="GUANYL-NUCLEOTIDE EXCHANGE FACTOR"/>
    <property type="match status" value="1"/>
</dbReference>
<dbReference type="InterPro" id="IPR023394">
    <property type="entry name" value="Sec7_C_sf"/>
</dbReference>
<protein>
    <submittedName>
        <fullName evidence="3">Similar to S.cerevisiae protein SEC7 (Guanine nucleotide exchange factor (GEF) for ADP ribosylation factors)</fullName>
    </submittedName>
</protein>
<feature type="compositionally biased region" description="Gly residues" evidence="1">
    <location>
        <begin position="151"/>
        <end position="160"/>
    </location>
</feature>
<dbReference type="Pfam" id="PF01369">
    <property type="entry name" value="Sec7"/>
    <property type="match status" value="1"/>
</dbReference>
<evidence type="ECO:0000313" key="3">
    <source>
        <dbReference type="EMBL" id="SHO77588.1"/>
    </source>
</evidence>
<feature type="compositionally biased region" description="Polar residues" evidence="1">
    <location>
        <begin position="183"/>
        <end position="194"/>
    </location>
</feature>
<dbReference type="PANTHER" id="PTHR10663:SF373">
    <property type="entry name" value="PH AND SEC7 DOMAIN-CONTAINING PROTEIN C11E3.11C"/>
    <property type="match status" value="1"/>
</dbReference>
<evidence type="ECO:0000259" key="2">
    <source>
        <dbReference type="PROSITE" id="PS50190"/>
    </source>
</evidence>
<evidence type="ECO:0000313" key="4">
    <source>
        <dbReference type="Proteomes" id="UP000186303"/>
    </source>
</evidence>
<proteinExistence type="predicted"/>
<sequence>MTSPNQRRLGNESRFEEALLHGGTRRLIATPALAQDSSIATPIAMQSQRHRAPRMSISWSMDMIPWMIEKPKQRNTTRPGEERAASMGPVVDFQHRSSPTLDAKSSVGESSLRGQNTPMFRPYISPQLTADPRNSFFDDAIASQSPVSWGPNGGLPGSGSGHSNTPYFPMDPFSPVSMGLDATGSSIGPASQGGQPAARLSFSPEDLPMLSSPILPMPKNELYRPKERFFLESPKEEDIPALSTTQAAAEELATKCWKQDTRFLDMKQMAMHLGNDDSVAAQARKIFMEGFDLRHCSPLDALRLLSSQLYMNAETNRIDNLLQALGVEYMKVNPTTIFQTEENVNNVLFALFLLNTDLHVAELDTKMNQAEFVLNTCQNLKPMSIQTDEKIISALQEMYCSILSKMLEVPPRLEQALSAAPKRPSMQRALSLGREDGYFPAFMQGDVLLKPQRQGSLLRMSLKNQRCNSVPVKSSLSVYGGKNLSANVQYLSVNEPESVRKLQKPQSMYVAVLEKEHLVLRRELSTKDIGNALHKLLMVHSLTKSHIGSDQSYVSVTLHDGTIHILYMNTLLAQTWVSACNEAAATFTRVPMLEGASNCDYGWLQVQQQHLTSTTPMNSNCPTTPQKSWWSKWLGDRQASPTEEVNLHEWHPPPMSLEPSSTPREGQSVKMDQYIKYLQQELQVHEMLRDPMIQLWKGLPHTLAKATTNWERRHAFLTNQLEKFDTYLRFLSKHE</sequence>
<dbReference type="GO" id="GO:0005085">
    <property type="term" value="F:guanyl-nucleotide exchange factor activity"/>
    <property type="evidence" value="ECO:0007669"/>
    <property type="project" value="InterPro"/>
</dbReference>